<comment type="subcellular location">
    <subcellularLocation>
        <location evidence="1">Cell membrane</location>
        <topology evidence="1">Multi-pass membrane protein</topology>
    </subcellularLocation>
</comment>
<dbReference type="SUPFAM" id="SSF48317">
    <property type="entry name" value="Acid phosphatase/Vanadium-dependent haloperoxidase"/>
    <property type="match status" value="1"/>
</dbReference>
<evidence type="ECO:0000256" key="6">
    <source>
        <dbReference type="ARBA" id="ARBA00023136"/>
    </source>
</evidence>
<proteinExistence type="predicted"/>
<dbReference type="Proteomes" id="UP000627781">
    <property type="component" value="Unassembled WGS sequence"/>
</dbReference>
<organism evidence="9 10">
    <name type="scientific">Clostridium cibarium</name>
    <dbReference type="NCBI Taxonomy" id="2762247"/>
    <lineage>
        <taxon>Bacteria</taxon>
        <taxon>Bacillati</taxon>
        <taxon>Bacillota</taxon>
        <taxon>Clostridia</taxon>
        <taxon>Eubacteriales</taxon>
        <taxon>Clostridiaceae</taxon>
        <taxon>Clostridium</taxon>
    </lineage>
</organism>
<reference evidence="9 10" key="1">
    <citation type="submission" date="2020-08" db="EMBL/GenBank/DDBJ databases">
        <title>A Genomic Blueprint of the Chicken Gut Microbiome.</title>
        <authorList>
            <person name="Gilroy R."/>
            <person name="Ravi A."/>
            <person name="Getino M."/>
            <person name="Pursley I."/>
            <person name="Horton D.L."/>
            <person name="Alikhan N.-F."/>
            <person name="Baker D."/>
            <person name="Gharbi K."/>
            <person name="Hall N."/>
            <person name="Watson M."/>
            <person name="Adriaenssens E.M."/>
            <person name="Foster-Nyarko E."/>
            <person name="Jarju S."/>
            <person name="Secka A."/>
            <person name="Antonio M."/>
            <person name="Oren A."/>
            <person name="Chaudhuri R."/>
            <person name="La Ragione R.M."/>
            <person name="Hildebrand F."/>
            <person name="Pallen M.J."/>
        </authorList>
    </citation>
    <scope>NUCLEOTIDE SEQUENCE [LARGE SCALE GENOMIC DNA]</scope>
    <source>
        <strain evidence="9 10">Sa3CVN1</strain>
    </source>
</reference>
<dbReference type="InterPro" id="IPR036938">
    <property type="entry name" value="PAP2/HPO_sf"/>
</dbReference>
<evidence type="ECO:0000313" key="10">
    <source>
        <dbReference type="Proteomes" id="UP000627781"/>
    </source>
</evidence>
<feature type="domain" description="Phosphatidic acid phosphatase type 2/haloperoxidase" evidence="8">
    <location>
        <begin position="57"/>
        <end position="167"/>
    </location>
</feature>
<dbReference type="SMART" id="SM00014">
    <property type="entry name" value="acidPPc"/>
    <property type="match status" value="1"/>
</dbReference>
<feature type="transmembrane region" description="Helical" evidence="7">
    <location>
        <begin position="152"/>
        <end position="170"/>
    </location>
</feature>
<accession>A0ABR8PVG9</accession>
<evidence type="ECO:0000259" key="8">
    <source>
        <dbReference type="SMART" id="SM00014"/>
    </source>
</evidence>
<dbReference type="EMBL" id="JACSRA010000020">
    <property type="protein sequence ID" value="MBD7912176.1"/>
    <property type="molecule type" value="Genomic_DNA"/>
</dbReference>
<dbReference type="RefSeq" id="WP_191769111.1">
    <property type="nucleotide sequence ID" value="NZ_JACSRA010000020.1"/>
</dbReference>
<dbReference type="Gene3D" id="1.20.144.10">
    <property type="entry name" value="Phosphatidic acid phosphatase type 2/haloperoxidase"/>
    <property type="match status" value="1"/>
</dbReference>
<evidence type="ECO:0000313" key="9">
    <source>
        <dbReference type="EMBL" id="MBD7912176.1"/>
    </source>
</evidence>
<dbReference type="PANTHER" id="PTHR14969:SF62">
    <property type="entry name" value="DECAPRENYLPHOSPHORYL-5-PHOSPHORIBOSE PHOSPHATASE RV3807C-RELATED"/>
    <property type="match status" value="1"/>
</dbReference>
<evidence type="ECO:0000256" key="1">
    <source>
        <dbReference type="ARBA" id="ARBA00004651"/>
    </source>
</evidence>
<keyword evidence="10" id="KW-1185">Reference proteome</keyword>
<keyword evidence="6 7" id="KW-0472">Membrane</keyword>
<protein>
    <submittedName>
        <fullName evidence="9">Phosphatase PAP2 family protein</fullName>
    </submittedName>
</protein>
<keyword evidence="2" id="KW-1003">Cell membrane</keyword>
<keyword evidence="3 7" id="KW-0812">Transmembrane</keyword>
<feature type="transmembrane region" description="Helical" evidence="7">
    <location>
        <begin position="58"/>
        <end position="76"/>
    </location>
</feature>
<name>A0ABR8PVG9_9CLOT</name>
<keyword evidence="5 7" id="KW-1133">Transmembrane helix</keyword>
<dbReference type="PANTHER" id="PTHR14969">
    <property type="entry name" value="SPHINGOSINE-1-PHOSPHATE PHOSPHOHYDROLASE"/>
    <property type="match status" value="1"/>
</dbReference>
<evidence type="ECO:0000256" key="3">
    <source>
        <dbReference type="ARBA" id="ARBA00022692"/>
    </source>
</evidence>
<feature type="transmembrane region" description="Helical" evidence="7">
    <location>
        <begin position="128"/>
        <end position="146"/>
    </location>
</feature>
<sequence>MQFIQNIDDLILVFIHNNISNSLFDRAMPVITSFANGGALWIAIALILICSDKYRKSGFILLGALALCFVIGNLGIKPLVARIRPFNVDTSIHLLISEPKDFSFPSGHTMHSFAAATVLYYANKRAGIVAYLLAIAIGFSRLYLYVHYPSDVLVGMIVGISMALVSIKIFEKVYNRINEYREIKEIKN</sequence>
<feature type="transmembrane region" description="Helical" evidence="7">
    <location>
        <begin position="30"/>
        <end position="51"/>
    </location>
</feature>
<keyword evidence="4" id="KW-0378">Hydrolase</keyword>
<gene>
    <name evidence="9" type="ORF">H9661_12495</name>
</gene>
<dbReference type="InterPro" id="IPR000326">
    <property type="entry name" value="PAP2/HPO"/>
</dbReference>
<evidence type="ECO:0000256" key="7">
    <source>
        <dbReference type="SAM" id="Phobius"/>
    </source>
</evidence>
<dbReference type="Pfam" id="PF01569">
    <property type="entry name" value="PAP2"/>
    <property type="match status" value="1"/>
</dbReference>
<comment type="caution">
    <text evidence="9">The sequence shown here is derived from an EMBL/GenBank/DDBJ whole genome shotgun (WGS) entry which is preliminary data.</text>
</comment>
<evidence type="ECO:0000256" key="4">
    <source>
        <dbReference type="ARBA" id="ARBA00022801"/>
    </source>
</evidence>
<evidence type="ECO:0000256" key="5">
    <source>
        <dbReference type="ARBA" id="ARBA00022989"/>
    </source>
</evidence>
<evidence type="ECO:0000256" key="2">
    <source>
        <dbReference type="ARBA" id="ARBA00022475"/>
    </source>
</evidence>